<evidence type="ECO:0000313" key="5">
    <source>
        <dbReference type="EMBL" id="CAK9237264.1"/>
    </source>
</evidence>
<feature type="compositionally biased region" description="Basic and acidic residues" evidence="3">
    <location>
        <begin position="35"/>
        <end position="45"/>
    </location>
</feature>
<dbReference type="Proteomes" id="UP001497512">
    <property type="component" value="Chromosome 9"/>
</dbReference>
<dbReference type="InterPro" id="IPR011990">
    <property type="entry name" value="TPR-like_helical_dom_sf"/>
</dbReference>
<dbReference type="PANTHER" id="PTHR47926">
    <property type="entry name" value="PENTATRICOPEPTIDE REPEAT-CONTAINING PROTEIN"/>
    <property type="match status" value="1"/>
</dbReference>
<sequence length="679" mass="75315">MHPVDPPHPILRISHPGSLPPIKTPRISPPPPPPLHEKNKNHDPPKPSAQKKITCVRVLSACANLRALKEGRYIHAEIVQSGCESDVYVGSSLVDMYAKCGSIEDAWRVFNIMPTHDVVAWNIYLCNSLVDMYAKCGSVEGASKVFNSIPTRDVVAWNAMISGYVKCSSLVDMYAKCGSIEDASRVFYRMPTGNVVSWNAMIVGYVKCDQWQRALELYQQMQREGVVPDSVTFVGVLNACASVVALDEGRRIRAQIIQSGCELDVFVGNSLVDMYAKCGSIEDAWKVFNRMPMRDVVVWNAMILGCVKCGQGQKALELFQQMLCQGMPIRTVVAWSALILGHVKCGQGEKALELFRQMQLEGLPSRDIVSWNAMLGGYAMHGHAKEAIAHVQQIVFDTMSKRDVVAWNSMILGYVKSCSHAGLVDEGVHFFESASLVYSVCAAVEHYACMVDLLGRAGCLDEAESLITTMPCEPSGSVWNALLGACRIYGNVEMGERIAKRVLESDPGNAAGYVLLSNIYAAAGKWDSSANVHRQRLERGVKKEPGRTWIEVNNEVHSFIVNDEEHPQISEILAELKRLSVPMNNLGYVPDTRFVLHDVEEEEKVSRLCHHSEKLAIAFGLISTPPGTSLRIFKNLRVCGDCHTATKFISKIVGRVIIVRDANRFHHFENGLCSCRDYW</sequence>
<reference evidence="5" key="1">
    <citation type="submission" date="2024-02" db="EMBL/GenBank/DDBJ databases">
        <authorList>
            <consortium name="ELIXIR-Norway"/>
            <consortium name="Elixir Norway"/>
        </authorList>
    </citation>
    <scope>NUCLEOTIDE SEQUENCE</scope>
</reference>
<name>A0ABP0V434_9BRYO</name>
<feature type="domain" description="DYW" evidence="4">
    <location>
        <begin position="587"/>
        <end position="679"/>
    </location>
</feature>
<dbReference type="PROSITE" id="PS51375">
    <property type="entry name" value="PPR"/>
    <property type="match status" value="6"/>
</dbReference>
<evidence type="ECO:0000256" key="2">
    <source>
        <dbReference type="PROSITE-ProRule" id="PRU00708"/>
    </source>
</evidence>
<feature type="repeat" description="PPR" evidence="2">
    <location>
        <begin position="264"/>
        <end position="294"/>
    </location>
</feature>
<dbReference type="InterPro" id="IPR046848">
    <property type="entry name" value="E_motif"/>
</dbReference>
<feature type="repeat" description="PPR" evidence="2">
    <location>
        <begin position="122"/>
        <end position="156"/>
    </location>
</feature>
<dbReference type="EMBL" id="OZ019901">
    <property type="protein sequence ID" value="CAK9237264.1"/>
    <property type="molecule type" value="Genomic_DNA"/>
</dbReference>
<feature type="repeat" description="PPR" evidence="2">
    <location>
        <begin position="86"/>
        <end position="120"/>
    </location>
</feature>
<dbReference type="SUPFAM" id="SSF48452">
    <property type="entry name" value="TPR-like"/>
    <property type="match status" value="1"/>
</dbReference>
<dbReference type="Pfam" id="PF13041">
    <property type="entry name" value="PPR_2"/>
    <property type="match status" value="2"/>
</dbReference>
<feature type="compositionally biased region" description="Pro residues" evidence="3">
    <location>
        <begin position="18"/>
        <end position="34"/>
    </location>
</feature>
<dbReference type="InterPro" id="IPR046960">
    <property type="entry name" value="PPR_At4g14850-like_plant"/>
</dbReference>
<gene>
    <name evidence="5" type="ORF">CSSPTR1EN2_LOCUS23616</name>
</gene>
<feature type="repeat" description="PPR" evidence="2">
    <location>
        <begin position="295"/>
        <end position="329"/>
    </location>
</feature>
<evidence type="ECO:0000256" key="3">
    <source>
        <dbReference type="SAM" id="MobiDB-lite"/>
    </source>
</evidence>
<proteinExistence type="predicted"/>
<dbReference type="InterPro" id="IPR032867">
    <property type="entry name" value="DYW_dom"/>
</dbReference>
<protein>
    <recommendedName>
        <fullName evidence="4">DYW domain-containing protein</fullName>
    </recommendedName>
</protein>
<evidence type="ECO:0000259" key="4">
    <source>
        <dbReference type="Pfam" id="PF14432"/>
    </source>
</evidence>
<keyword evidence="6" id="KW-1185">Reference proteome</keyword>
<dbReference type="Pfam" id="PF01535">
    <property type="entry name" value="PPR"/>
    <property type="match status" value="6"/>
</dbReference>
<feature type="repeat" description="PPR" evidence="2">
    <location>
        <begin position="331"/>
        <end position="365"/>
    </location>
</feature>
<keyword evidence="1" id="KW-0677">Repeat</keyword>
<dbReference type="Pfam" id="PF14432">
    <property type="entry name" value="DYW_deaminase"/>
    <property type="match status" value="1"/>
</dbReference>
<evidence type="ECO:0000256" key="1">
    <source>
        <dbReference type="ARBA" id="ARBA00022737"/>
    </source>
</evidence>
<feature type="region of interest" description="Disordered" evidence="3">
    <location>
        <begin position="1"/>
        <end position="50"/>
    </location>
</feature>
<evidence type="ECO:0000313" key="6">
    <source>
        <dbReference type="Proteomes" id="UP001497512"/>
    </source>
</evidence>
<dbReference type="NCBIfam" id="TIGR00756">
    <property type="entry name" value="PPR"/>
    <property type="match status" value="5"/>
</dbReference>
<dbReference type="InterPro" id="IPR002885">
    <property type="entry name" value="PPR_rpt"/>
</dbReference>
<feature type="repeat" description="PPR" evidence="2">
    <location>
        <begin position="194"/>
        <end position="228"/>
    </location>
</feature>
<dbReference type="Gene3D" id="1.25.40.10">
    <property type="entry name" value="Tetratricopeptide repeat domain"/>
    <property type="match status" value="5"/>
</dbReference>
<organism evidence="5 6">
    <name type="scientific">Sphagnum troendelagicum</name>
    <dbReference type="NCBI Taxonomy" id="128251"/>
    <lineage>
        <taxon>Eukaryota</taxon>
        <taxon>Viridiplantae</taxon>
        <taxon>Streptophyta</taxon>
        <taxon>Embryophyta</taxon>
        <taxon>Bryophyta</taxon>
        <taxon>Sphagnophytina</taxon>
        <taxon>Sphagnopsida</taxon>
        <taxon>Sphagnales</taxon>
        <taxon>Sphagnaceae</taxon>
        <taxon>Sphagnum</taxon>
    </lineage>
</organism>
<accession>A0ABP0V434</accession>
<dbReference type="Pfam" id="PF20431">
    <property type="entry name" value="E_motif"/>
    <property type="match status" value="1"/>
</dbReference>